<dbReference type="AlphaFoldDB" id="A0A2V1DZ21"/>
<dbReference type="EMBL" id="KZ805331">
    <property type="protein sequence ID" value="PVI03447.1"/>
    <property type="molecule type" value="Genomic_DNA"/>
</dbReference>
<dbReference type="InterPro" id="IPR046341">
    <property type="entry name" value="SET_dom_sf"/>
</dbReference>
<feature type="compositionally biased region" description="Basic residues" evidence="1">
    <location>
        <begin position="382"/>
        <end position="395"/>
    </location>
</feature>
<feature type="region of interest" description="Disordered" evidence="1">
    <location>
        <begin position="374"/>
        <end position="403"/>
    </location>
</feature>
<dbReference type="InterPro" id="IPR053105">
    <property type="entry name" value="Class_V-like_SAM-MTase"/>
</dbReference>
<dbReference type="STRING" id="97972.A0A2V1DZ21"/>
<dbReference type="PROSITE" id="PS50280">
    <property type="entry name" value="SET"/>
    <property type="match status" value="1"/>
</dbReference>
<feature type="compositionally biased region" description="Basic residues" evidence="1">
    <location>
        <begin position="22"/>
        <end position="44"/>
    </location>
</feature>
<dbReference type="Proteomes" id="UP000244855">
    <property type="component" value="Unassembled WGS sequence"/>
</dbReference>
<gene>
    <name evidence="3" type="ORF">DM02DRAFT_726498</name>
</gene>
<feature type="domain" description="SET" evidence="2">
    <location>
        <begin position="181"/>
        <end position="321"/>
    </location>
</feature>
<feature type="region of interest" description="Disordered" evidence="1">
    <location>
        <begin position="1"/>
        <end position="44"/>
    </location>
</feature>
<organism evidence="3 4">
    <name type="scientific">Periconia macrospinosa</name>
    <dbReference type="NCBI Taxonomy" id="97972"/>
    <lineage>
        <taxon>Eukaryota</taxon>
        <taxon>Fungi</taxon>
        <taxon>Dikarya</taxon>
        <taxon>Ascomycota</taxon>
        <taxon>Pezizomycotina</taxon>
        <taxon>Dothideomycetes</taxon>
        <taxon>Pleosporomycetidae</taxon>
        <taxon>Pleosporales</taxon>
        <taxon>Massarineae</taxon>
        <taxon>Periconiaceae</taxon>
        <taxon>Periconia</taxon>
    </lineage>
</organism>
<dbReference type="PANTHER" id="PTHR47250:SF3">
    <property type="entry name" value="HISTONE-LYSINE N-METHYLTRANSFERASE SET-6"/>
    <property type="match status" value="1"/>
</dbReference>
<dbReference type="OrthoDB" id="308383at2759"/>
<proteinExistence type="predicted"/>
<dbReference type="PANTHER" id="PTHR47250">
    <property type="entry name" value="HISTONE-LYSINE N-METHYLTRANSFERASE SET-6"/>
    <property type="match status" value="1"/>
</dbReference>
<evidence type="ECO:0000259" key="2">
    <source>
        <dbReference type="PROSITE" id="PS50280"/>
    </source>
</evidence>
<dbReference type="InterPro" id="IPR001214">
    <property type="entry name" value="SET_dom"/>
</dbReference>
<sequence length="403" mass="45607">MYFTRSKAKTTPDPTPISPKKTITKKPITKKPITKKKKTPVPRRRYSFRQPPKRFFYRSLSHNNRLATIAASKPFLTTTATTSTPIKPSTTNPPPVRLLSLQQVNDYTFSPTLFTTQPFPSTFPPTSTWPPQNPLDIMIALGPSAGDCVGPSCYTRTRCRRNPCTHTFAAWRESSGRNWEDYFELRETSDKRGIGVWTKRAFQKGTVLGWYAGTVVPFDHDLFMGSEYLMDFAVGDTTGYYLNQVFSSSSSSSSDDDEEEQYLEDTVWVDGARRGNWTRFVNHSCDAYCIFKHMRVGTTRIMAVVARKDVPQGVELTVDYGPGYWSVREGGCRCGVEKCVGDVMARVRGEGGTKKKKEEVEEVVAVGKKKKKEVKKKEEAKKKGKKKKEVKKKGMKKEEVAYC</sequence>
<accession>A0A2V1DZ21</accession>
<reference evidence="3 4" key="1">
    <citation type="journal article" date="2018" name="Sci. Rep.">
        <title>Comparative genomics provides insights into the lifestyle and reveals functional heterogeneity of dark septate endophytic fungi.</title>
        <authorList>
            <person name="Knapp D.G."/>
            <person name="Nemeth J.B."/>
            <person name="Barry K."/>
            <person name="Hainaut M."/>
            <person name="Henrissat B."/>
            <person name="Johnson J."/>
            <person name="Kuo A."/>
            <person name="Lim J.H.P."/>
            <person name="Lipzen A."/>
            <person name="Nolan M."/>
            <person name="Ohm R.A."/>
            <person name="Tamas L."/>
            <person name="Grigoriev I.V."/>
            <person name="Spatafora J.W."/>
            <person name="Nagy L.G."/>
            <person name="Kovacs G.M."/>
        </authorList>
    </citation>
    <scope>NUCLEOTIDE SEQUENCE [LARGE SCALE GENOMIC DNA]</scope>
    <source>
        <strain evidence="3 4">DSE2036</strain>
    </source>
</reference>
<dbReference type="Pfam" id="PF00856">
    <property type="entry name" value="SET"/>
    <property type="match status" value="1"/>
</dbReference>
<evidence type="ECO:0000313" key="3">
    <source>
        <dbReference type="EMBL" id="PVI03447.1"/>
    </source>
</evidence>
<protein>
    <submittedName>
        <fullName evidence="3">SET domain-containing protein</fullName>
    </submittedName>
</protein>
<evidence type="ECO:0000256" key="1">
    <source>
        <dbReference type="SAM" id="MobiDB-lite"/>
    </source>
</evidence>
<evidence type="ECO:0000313" key="4">
    <source>
        <dbReference type="Proteomes" id="UP000244855"/>
    </source>
</evidence>
<dbReference type="Gene3D" id="2.170.270.10">
    <property type="entry name" value="SET domain"/>
    <property type="match status" value="1"/>
</dbReference>
<name>A0A2V1DZ21_9PLEO</name>
<keyword evidence="4" id="KW-1185">Reference proteome</keyword>
<dbReference type="SUPFAM" id="SSF82199">
    <property type="entry name" value="SET domain"/>
    <property type="match status" value="1"/>
</dbReference>
<dbReference type="SMART" id="SM00317">
    <property type="entry name" value="SET"/>
    <property type="match status" value="1"/>
</dbReference>